<protein>
    <submittedName>
        <fullName evidence="1">Phosphoribosylaminoimidazolecarboxamide formyltransferase/IMP cyclohydrolase/phosphoribosylaminoimidazolecarboxamide formyltransferase</fullName>
    </submittedName>
</protein>
<dbReference type="InterPro" id="IPR024050">
    <property type="entry name" value="AICAR_Tfase_insert_dom_sf"/>
</dbReference>
<reference evidence="1 2" key="1">
    <citation type="submission" date="2019-03" db="EMBL/GenBank/DDBJ databases">
        <title>Genomic Encyclopedia of Type Strains, Phase IV (KMG-IV): sequencing the most valuable type-strain genomes for metagenomic binning, comparative biology and taxonomic classification.</title>
        <authorList>
            <person name="Goeker M."/>
        </authorList>
    </citation>
    <scope>NUCLEOTIDE SEQUENCE [LARGE SCALE GENOMIC DNA]</scope>
    <source>
        <strain evidence="1 2">DSM 100556</strain>
    </source>
</reference>
<dbReference type="Pfam" id="PF01808">
    <property type="entry name" value="AICARFT_IMPCHas"/>
    <property type="match status" value="1"/>
</dbReference>
<dbReference type="RefSeq" id="WP_031389279.1">
    <property type="nucleotide sequence ID" value="NZ_JPNB01000001.1"/>
</dbReference>
<gene>
    <name evidence="1" type="ORF">EDD76_11273</name>
</gene>
<dbReference type="Gene3D" id="1.10.287.440">
    <property type="match status" value="1"/>
</dbReference>
<proteinExistence type="predicted"/>
<accession>A0A4R1QQY1</accession>
<dbReference type="PANTHER" id="PTHR11692:SF0">
    <property type="entry name" value="BIFUNCTIONAL PURINE BIOSYNTHESIS PROTEIN ATIC"/>
    <property type="match status" value="1"/>
</dbReference>
<sequence>MKEWKLRYGLNPNQVPAKVYTEKGELPFEVLNGSPGYINFMDALNGWQLVRELKAATGLASAASFKHVSPAGAGTATPLPDSLLRAYHLGEQELSPMAIAYVRARGTDRMSSYGDFIALSDVCDIQTARLINREVSDGIIAPAYTEEALVLLKNKKKGMYVILKIDEEFKPEGTEKREIFGITFEQERNAVEITQELLRNIPTIRKEIPGEAVRDLLIALITLKFTQSNSVCYAFGGQTIGVGAGQQSRIHCVRLAGDKADVWHLRQHPYILSLPFYERTKLVDRDNAIDLLLSKEPEAVTEGDSWKHLFTEKPRLLSSCERKEWLRQISGISLGSDAFFPFGDNIERAVKSGVSYVAQAGGSMRDDNVIETCNKYGIAMAMTGVRLFHH</sequence>
<dbReference type="PANTHER" id="PTHR11692">
    <property type="entry name" value="BIFUNCTIONAL PURINE BIOSYNTHESIS PROTEIN PURH"/>
    <property type="match status" value="1"/>
</dbReference>
<evidence type="ECO:0000313" key="1">
    <source>
        <dbReference type="EMBL" id="TCL56246.1"/>
    </source>
</evidence>
<keyword evidence="1" id="KW-0808">Transferase</keyword>
<dbReference type="EMBL" id="SLUO01000012">
    <property type="protein sequence ID" value="TCL56246.1"/>
    <property type="molecule type" value="Genomic_DNA"/>
</dbReference>
<dbReference type="InterPro" id="IPR016193">
    <property type="entry name" value="Cytidine_deaminase-like"/>
</dbReference>
<dbReference type="STRING" id="1469948.GCA_000732725_00515"/>
<dbReference type="OrthoDB" id="9802065at2"/>
<dbReference type="SMART" id="SM00798">
    <property type="entry name" value="AICARFT_IMPCHas"/>
    <property type="match status" value="1"/>
</dbReference>
<dbReference type="GO" id="GO:0004643">
    <property type="term" value="F:phosphoribosylaminoimidazolecarboxamide formyltransferase activity"/>
    <property type="evidence" value="ECO:0007669"/>
    <property type="project" value="InterPro"/>
</dbReference>
<dbReference type="GO" id="GO:0005829">
    <property type="term" value="C:cytosol"/>
    <property type="evidence" value="ECO:0007669"/>
    <property type="project" value="TreeGrafter"/>
</dbReference>
<dbReference type="InterPro" id="IPR002695">
    <property type="entry name" value="PurH-like"/>
</dbReference>
<dbReference type="Gene3D" id="3.40.140.20">
    <property type="match status" value="2"/>
</dbReference>
<dbReference type="AlphaFoldDB" id="A0A4R1QQY1"/>
<dbReference type="InterPro" id="IPR024051">
    <property type="entry name" value="AICAR_Tfase_dup_dom_sf"/>
</dbReference>
<keyword evidence="2" id="KW-1185">Reference proteome</keyword>
<dbReference type="NCBIfam" id="NF005492">
    <property type="entry name" value="PRK07106.1"/>
    <property type="match status" value="1"/>
</dbReference>
<evidence type="ECO:0000313" key="2">
    <source>
        <dbReference type="Proteomes" id="UP000295718"/>
    </source>
</evidence>
<dbReference type="Proteomes" id="UP000295718">
    <property type="component" value="Unassembled WGS sequence"/>
</dbReference>
<dbReference type="GO" id="GO:0003937">
    <property type="term" value="F:IMP cyclohydrolase activity"/>
    <property type="evidence" value="ECO:0007669"/>
    <property type="project" value="InterPro"/>
</dbReference>
<dbReference type="FunFam" id="3.40.140.20:FF:000003">
    <property type="entry name" value="Bifunctional purine biosynthesis protein"/>
    <property type="match status" value="1"/>
</dbReference>
<comment type="caution">
    <text evidence="1">The sequence shown here is derived from an EMBL/GenBank/DDBJ whole genome shotgun (WGS) entry which is preliminary data.</text>
</comment>
<name>A0A4R1QQY1_9FIRM</name>
<organism evidence="1 2">
    <name type="scientific">Kineothrix alysoides</name>
    <dbReference type="NCBI Taxonomy" id="1469948"/>
    <lineage>
        <taxon>Bacteria</taxon>
        <taxon>Bacillati</taxon>
        <taxon>Bacillota</taxon>
        <taxon>Clostridia</taxon>
        <taxon>Lachnospirales</taxon>
        <taxon>Lachnospiraceae</taxon>
        <taxon>Kineothrix</taxon>
    </lineage>
</organism>
<dbReference type="GO" id="GO:0006189">
    <property type="term" value="P:'de novo' IMP biosynthetic process"/>
    <property type="evidence" value="ECO:0007669"/>
    <property type="project" value="TreeGrafter"/>
</dbReference>
<keyword evidence="1" id="KW-0378">Hydrolase</keyword>
<dbReference type="SUPFAM" id="SSF53927">
    <property type="entry name" value="Cytidine deaminase-like"/>
    <property type="match status" value="1"/>
</dbReference>